<dbReference type="SUPFAM" id="SSF48464">
    <property type="entry name" value="ENTH/VHS domain"/>
    <property type="match status" value="2"/>
</dbReference>
<proteinExistence type="predicted"/>
<dbReference type="PANTHER" id="PTHR47789:SF2">
    <property type="entry name" value="VHS DOMAIN-CONTAINING PROTEIN"/>
    <property type="match status" value="1"/>
</dbReference>
<feature type="region of interest" description="Disordered" evidence="1">
    <location>
        <begin position="594"/>
        <end position="621"/>
    </location>
</feature>
<sequence length="1325" mass="148236">MPDHDQSRFSPLQSIPPHIIYAEQLFPLGFGMPLWNLEQSSNSGDILIGDVGFLEGGHFRRVFNARLPPSHSLNEAYGTPYPSPRPYSSEHCRHVSTAVGSGVTCGEGISIESAISVGESMPQNVSRLICNNTQGAILVQEGAVRYELPASSSRTIGQYMMHYYSYWHRFAHKMLRRDLHGEALILVRGCTQSTDYAMTAFWDQRGSNGTARLAFQAGSHDGYPSISPEISTDPEIRIYHNCPATSSLVVGETAVKQWPMPKWTESQETLILPNARYTMFLNYFKFRWHNPKGLAYISEPKEGLHEVWIQRVDTMHLYAINRLSQGFDPVDSLLDYILENSNARAAAAHDGEIYALQAVPSDIIVMTWLSQGHTYPDSWRDFLQEQAPPIEVDEDGLHLGYKWESYDALAARTETWVPDWVPDAHCFVKTYEDPKHEMQLQAIKLWAELLRNCSEQFFEQCTSHAFIESLRRAIGSKDHTDPLVRTTLLDVLGGVVLDSICRWNRNNDCPVQILWHEVKSLEQPRMGLPCDIGLGFTWDQNPFSEDGETGDNGRYSPEFLLSICGMARTNATMLSRALVVANRDNDEDIKTIQDSRRHHKSQYFPPGVRTQSGPSSRGVLRGGHVSCKRVPRGGKRLTTAMPHAEGVIAFACEPQGLERSGICDVMSFTASMPDHNQSRPPQLQTVPPHIIYAEQLFPLGFGMPVWIPEPCLDTGDVIIGDVGFLEGGRFHRVFNARLPSSHILNRAHGTPYALPAQNGDRPFRSKGAILVQESITRYELPLPTSSSLTIGRSLQRPIAPGALLLVRGCTQSTDCAMTTFWDQRIPHAIESLKFQAGRHKGYSSISPRLSTDPLIQLDFRTPANVWASGETPATERSPMPRWTESQETLSLPNFRYTTFVNYYKFRWRGTESPSQNTEAAKNEYDPVDHILDYILKQSDARAAVAHDGELYALWAGREYPENWSNFLQDLSPPIQVDEDGRVLKFECSTFNDEMSTVHTHPRHVRAQSTMFPEEGLEQLLALTVHGNIDWLPNAPGELRDTLGTSTILAAMTPGMPGLQDPERWFPGICDMVSFTESGCKTAIETLQTEGLNVEIKGELRYEIQLGAIKLWAELLRHCSEYFFRHCASASFIQSLARVILSNDTTSLVRTTLRDVLSNAALDSKFKYAFQSRSIASQGLPCNIGLGLMRDSTSYHHGNDGDPFTNIELDIEAISNVCVAARRHARKLLRALEAPSDDGDGDANVRALYAECSTIHRFLSAQGTQGQYNAAGEVARKVIGARVVVEEALGAFKASRVLMQQPWMGCLLDEAIAVRARRGRTKDYTE</sequence>
<dbReference type="InterPro" id="IPR002014">
    <property type="entry name" value="VHS_dom"/>
</dbReference>
<dbReference type="GO" id="GO:0007015">
    <property type="term" value="P:actin filament organization"/>
    <property type="evidence" value="ECO:0007669"/>
    <property type="project" value="InterPro"/>
</dbReference>
<dbReference type="HOGENOM" id="CLU_259504_0_0_1"/>
<dbReference type="GO" id="GO:0035091">
    <property type="term" value="F:phosphatidylinositol binding"/>
    <property type="evidence" value="ECO:0007669"/>
    <property type="project" value="InterPro"/>
</dbReference>
<dbReference type="GO" id="GO:0006897">
    <property type="term" value="P:endocytosis"/>
    <property type="evidence" value="ECO:0007669"/>
    <property type="project" value="InterPro"/>
</dbReference>
<name>M2PGD7_CERS8</name>
<dbReference type="STRING" id="914234.M2PGD7"/>
<dbReference type="GO" id="GO:0043130">
    <property type="term" value="F:ubiquitin binding"/>
    <property type="evidence" value="ECO:0007669"/>
    <property type="project" value="InterPro"/>
</dbReference>
<keyword evidence="4" id="KW-1185">Reference proteome</keyword>
<evidence type="ECO:0000256" key="1">
    <source>
        <dbReference type="SAM" id="MobiDB-lite"/>
    </source>
</evidence>
<dbReference type="Gene3D" id="1.25.40.90">
    <property type="match status" value="2"/>
</dbReference>
<evidence type="ECO:0000313" key="4">
    <source>
        <dbReference type="Proteomes" id="UP000016930"/>
    </source>
</evidence>
<dbReference type="PANTHER" id="PTHR47789">
    <property type="entry name" value="LAS SEVENTEEN-BINDING PROTEIN 5"/>
    <property type="match status" value="1"/>
</dbReference>
<dbReference type="InterPro" id="IPR008942">
    <property type="entry name" value="ENTH_VHS"/>
</dbReference>
<evidence type="ECO:0000313" key="3">
    <source>
        <dbReference type="EMBL" id="EMD35059.1"/>
    </source>
</evidence>
<dbReference type="EMBL" id="KB445801">
    <property type="protein sequence ID" value="EMD35059.1"/>
    <property type="molecule type" value="Genomic_DNA"/>
</dbReference>
<evidence type="ECO:0000259" key="2">
    <source>
        <dbReference type="PROSITE" id="PS50179"/>
    </source>
</evidence>
<dbReference type="GO" id="GO:0030479">
    <property type="term" value="C:actin cortical patch"/>
    <property type="evidence" value="ECO:0007669"/>
    <property type="project" value="TreeGrafter"/>
</dbReference>
<gene>
    <name evidence="3" type="ORF">CERSUDRAFT_75366</name>
</gene>
<dbReference type="InterPro" id="IPR045007">
    <property type="entry name" value="LSB5"/>
</dbReference>
<dbReference type="Proteomes" id="UP000016930">
    <property type="component" value="Unassembled WGS sequence"/>
</dbReference>
<feature type="domain" description="VHS" evidence="2">
    <location>
        <begin position="1068"/>
        <end position="1156"/>
    </location>
</feature>
<dbReference type="OrthoDB" id="3222453at2759"/>
<dbReference type="GO" id="GO:0051666">
    <property type="term" value="P:actin cortical patch localization"/>
    <property type="evidence" value="ECO:0007669"/>
    <property type="project" value="TreeGrafter"/>
</dbReference>
<reference evidence="3 4" key="1">
    <citation type="journal article" date="2012" name="Proc. Natl. Acad. Sci. U.S.A.">
        <title>Comparative genomics of Ceriporiopsis subvermispora and Phanerochaete chrysosporium provide insight into selective ligninolysis.</title>
        <authorList>
            <person name="Fernandez-Fueyo E."/>
            <person name="Ruiz-Duenas F.J."/>
            <person name="Ferreira P."/>
            <person name="Floudas D."/>
            <person name="Hibbett D.S."/>
            <person name="Canessa P."/>
            <person name="Larrondo L.F."/>
            <person name="James T.Y."/>
            <person name="Seelenfreund D."/>
            <person name="Lobos S."/>
            <person name="Polanco R."/>
            <person name="Tello M."/>
            <person name="Honda Y."/>
            <person name="Watanabe T."/>
            <person name="Watanabe T."/>
            <person name="Ryu J.S."/>
            <person name="Kubicek C.P."/>
            <person name="Schmoll M."/>
            <person name="Gaskell J."/>
            <person name="Hammel K.E."/>
            <person name="St John F.J."/>
            <person name="Vanden Wymelenberg A."/>
            <person name="Sabat G."/>
            <person name="Splinter BonDurant S."/>
            <person name="Syed K."/>
            <person name="Yadav J.S."/>
            <person name="Doddapaneni H."/>
            <person name="Subramanian V."/>
            <person name="Lavin J.L."/>
            <person name="Oguiza J.A."/>
            <person name="Perez G."/>
            <person name="Pisabarro A.G."/>
            <person name="Ramirez L."/>
            <person name="Santoyo F."/>
            <person name="Master E."/>
            <person name="Coutinho P.M."/>
            <person name="Henrissat B."/>
            <person name="Lombard V."/>
            <person name="Magnuson J.K."/>
            <person name="Kuees U."/>
            <person name="Hori C."/>
            <person name="Igarashi K."/>
            <person name="Samejima M."/>
            <person name="Held B.W."/>
            <person name="Barry K.W."/>
            <person name="LaButti K.M."/>
            <person name="Lapidus A."/>
            <person name="Lindquist E.A."/>
            <person name="Lucas S.M."/>
            <person name="Riley R."/>
            <person name="Salamov A.A."/>
            <person name="Hoffmeister D."/>
            <person name="Schwenk D."/>
            <person name="Hadar Y."/>
            <person name="Yarden O."/>
            <person name="de Vries R.P."/>
            <person name="Wiebenga A."/>
            <person name="Stenlid J."/>
            <person name="Eastwood D."/>
            <person name="Grigoriev I.V."/>
            <person name="Berka R.M."/>
            <person name="Blanchette R.A."/>
            <person name="Kersten P."/>
            <person name="Martinez A.T."/>
            <person name="Vicuna R."/>
            <person name="Cullen D."/>
        </authorList>
    </citation>
    <scope>NUCLEOTIDE SEQUENCE [LARGE SCALE GENOMIC DNA]</scope>
    <source>
        <strain evidence="3 4">B</strain>
    </source>
</reference>
<dbReference type="PROSITE" id="PS50179">
    <property type="entry name" value="VHS"/>
    <property type="match status" value="1"/>
</dbReference>
<accession>M2PGD7</accession>
<organism evidence="3 4">
    <name type="scientific">Ceriporiopsis subvermispora (strain B)</name>
    <name type="common">White-rot fungus</name>
    <name type="synonym">Gelatoporia subvermispora</name>
    <dbReference type="NCBI Taxonomy" id="914234"/>
    <lineage>
        <taxon>Eukaryota</taxon>
        <taxon>Fungi</taxon>
        <taxon>Dikarya</taxon>
        <taxon>Basidiomycota</taxon>
        <taxon>Agaricomycotina</taxon>
        <taxon>Agaricomycetes</taxon>
        <taxon>Polyporales</taxon>
        <taxon>Gelatoporiaceae</taxon>
        <taxon>Gelatoporia</taxon>
    </lineage>
</organism>
<protein>
    <recommendedName>
        <fullName evidence="2">VHS domain-containing protein</fullName>
    </recommendedName>
</protein>
<dbReference type="GO" id="GO:0007034">
    <property type="term" value="P:vacuolar transport"/>
    <property type="evidence" value="ECO:0007669"/>
    <property type="project" value="UniProtKB-ARBA"/>
</dbReference>